<evidence type="ECO:0000313" key="3">
    <source>
        <dbReference type="EMBL" id="CUU57904.1"/>
    </source>
</evidence>
<feature type="region of interest" description="Disordered" evidence="1">
    <location>
        <begin position="156"/>
        <end position="186"/>
    </location>
</feature>
<feature type="compositionally biased region" description="Low complexity" evidence="1">
    <location>
        <begin position="156"/>
        <end position="175"/>
    </location>
</feature>
<feature type="compositionally biased region" description="Pro residues" evidence="1">
    <location>
        <begin position="176"/>
        <end position="186"/>
    </location>
</feature>
<keyword evidence="4" id="KW-1185">Reference proteome</keyword>
<organism evidence="3 4">
    <name type="scientific">Parafrankia irregularis</name>
    <dbReference type="NCBI Taxonomy" id="795642"/>
    <lineage>
        <taxon>Bacteria</taxon>
        <taxon>Bacillati</taxon>
        <taxon>Actinomycetota</taxon>
        <taxon>Actinomycetes</taxon>
        <taxon>Frankiales</taxon>
        <taxon>Frankiaceae</taxon>
        <taxon>Parafrankia</taxon>
    </lineage>
</organism>
<evidence type="ECO:0000256" key="1">
    <source>
        <dbReference type="SAM" id="MobiDB-lite"/>
    </source>
</evidence>
<reference evidence="4" key="1">
    <citation type="submission" date="2015-11" db="EMBL/GenBank/DDBJ databases">
        <authorList>
            <person name="Varghese N."/>
        </authorList>
    </citation>
    <scope>NUCLEOTIDE SEQUENCE [LARGE SCALE GENOMIC DNA]</scope>
    <source>
        <strain evidence="4">DSM 45899</strain>
    </source>
</reference>
<name>A0A0S4QQQ9_9ACTN</name>
<proteinExistence type="predicted"/>
<accession>A0A0S4QQQ9</accession>
<dbReference type="Proteomes" id="UP000198802">
    <property type="component" value="Unassembled WGS sequence"/>
</dbReference>
<dbReference type="AlphaFoldDB" id="A0A0S4QQQ9"/>
<gene>
    <name evidence="3" type="ORF">Ga0074812_115106</name>
</gene>
<feature type="region of interest" description="Disordered" evidence="1">
    <location>
        <begin position="76"/>
        <end position="105"/>
    </location>
</feature>
<protein>
    <submittedName>
        <fullName evidence="3">Uncharacterized protein</fullName>
    </submittedName>
</protein>
<keyword evidence="2" id="KW-1133">Transmembrane helix</keyword>
<keyword evidence="2" id="KW-0472">Membrane</keyword>
<keyword evidence="2" id="KW-0812">Transmembrane</keyword>
<dbReference type="EMBL" id="FAOZ01000015">
    <property type="protein sequence ID" value="CUU57904.1"/>
    <property type="molecule type" value="Genomic_DNA"/>
</dbReference>
<sequence length="186" mass="18992">MVETFVNIPLAFVAMRRIRRDGRHRPATRVRATSREIRRRLPTAAPGVVLAAVVAAAIVVPGFGVAVTGGSMPPPPDLGGPILLPAGAPTPTPRPGGVSAEPVPVRPEEVPGAVLDEDARRRLAEMVESRQGTEELARAGAVGGVPAVTVRPLPAAVAPEQSAAPEPAAGPEPAVTVPPPRASSTP</sequence>
<feature type="transmembrane region" description="Helical" evidence="2">
    <location>
        <begin position="44"/>
        <end position="67"/>
    </location>
</feature>
<evidence type="ECO:0000313" key="4">
    <source>
        <dbReference type="Proteomes" id="UP000198802"/>
    </source>
</evidence>
<evidence type="ECO:0000256" key="2">
    <source>
        <dbReference type="SAM" id="Phobius"/>
    </source>
</evidence>